<reference evidence="6" key="1">
    <citation type="submission" date="2021-01" db="EMBL/GenBank/DDBJ databases">
        <authorList>
            <person name="Corre E."/>
            <person name="Pelletier E."/>
            <person name="Niang G."/>
            <person name="Scheremetjew M."/>
            <person name="Finn R."/>
            <person name="Kale V."/>
            <person name="Holt S."/>
            <person name="Cochrane G."/>
            <person name="Meng A."/>
            <person name="Brown T."/>
            <person name="Cohen L."/>
        </authorList>
    </citation>
    <scope>NUCLEOTIDE SEQUENCE</scope>
    <source>
        <strain evidence="6">CCMP622</strain>
    </source>
</reference>
<dbReference type="EMBL" id="HBHP01018219">
    <property type="protein sequence ID" value="CAD9766744.1"/>
    <property type="molecule type" value="Transcribed_RNA"/>
</dbReference>
<protein>
    <recommendedName>
        <fullName evidence="4">40S ribosomal protein S26</fullName>
    </recommendedName>
</protein>
<dbReference type="PANTHER" id="PTHR12538:SF0">
    <property type="entry name" value="40S RIBOSOMAL PROTEIN S26"/>
    <property type="match status" value="1"/>
</dbReference>
<evidence type="ECO:0000256" key="1">
    <source>
        <dbReference type="ARBA" id="ARBA00008596"/>
    </source>
</evidence>
<accession>A0A7S2TSQ6</accession>
<evidence type="ECO:0000256" key="4">
    <source>
        <dbReference type="RuleBase" id="RU363128"/>
    </source>
</evidence>
<dbReference type="GO" id="GO:0003735">
    <property type="term" value="F:structural constituent of ribosome"/>
    <property type="evidence" value="ECO:0007669"/>
    <property type="project" value="InterPro"/>
</dbReference>
<keyword evidence="2 4" id="KW-0689">Ribosomal protein</keyword>
<dbReference type="InterPro" id="IPR000892">
    <property type="entry name" value="Ribosomal_eS26"/>
</dbReference>
<dbReference type="GO" id="GO:0003729">
    <property type="term" value="F:mRNA binding"/>
    <property type="evidence" value="ECO:0007669"/>
    <property type="project" value="TreeGrafter"/>
</dbReference>
<dbReference type="GO" id="GO:0006412">
    <property type="term" value="P:translation"/>
    <property type="evidence" value="ECO:0007669"/>
    <property type="project" value="InterPro"/>
</dbReference>
<dbReference type="Gene3D" id="3.30.1740.20">
    <property type="entry name" value="Ribosomal protein S26e"/>
    <property type="match status" value="1"/>
</dbReference>
<feature type="compositionally biased region" description="Basic residues" evidence="5">
    <location>
        <begin position="1"/>
        <end position="20"/>
    </location>
</feature>
<evidence type="ECO:0000256" key="3">
    <source>
        <dbReference type="ARBA" id="ARBA00023274"/>
    </source>
</evidence>
<gene>
    <name evidence="6" type="ORF">LSP00402_LOCUS11324</name>
</gene>
<proteinExistence type="inferred from homology"/>
<name>A0A7S2TSQ6_9EUKA</name>
<evidence type="ECO:0000256" key="2">
    <source>
        <dbReference type="ARBA" id="ARBA00022980"/>
    </source>
</evidence>
<comment type="similarity">
    <text evidence="1 4">Belongs to the eukaryotic ribosomal protein eS26 family.</text>
</comment>
<sequence>MPKKRRNRGRAKKNAGRKRRVACELSGKLVPKDKAIKRYIVRNIVNSAAISDLKEASVYEEYALPKLYYKMYYCVGSACHRRIVRSRSKTEMKNRQPPQRPRRRFNEGKKQN</sequence>
<dbReference type="Pfam" id="PF01283">
    <property type="entry name" value="Ribosomal_S26e"/>
    <property type="match status" value="1"/>
</dbReference>
<evidence type="ECO:0000256" key="5">
    <source>
        <dbReference type="SAM" id="MobiDB-lite"/>
    </source>
</evidence>
<evidence type="ECO:0000313" key="6">
    <source>
        <dbReference type="EMBL" id="CAD9766744.1"/>
    </source>
</evidence>
<dbReference type="GO" id="GO:0022627">
    <property type="term" value="C:cytosolic small ribosomal subunit"/>
    <property type="evidence" value="ECO:0007669"/>
    <property type="project" value="TreeGrafter"/>
</dbReference>
<keyword evidence="3 4" id="KW-0687">Ribonucleoprotein</keyword>
<dbReference type="InterPro" id="IPR038551">
    <property type="entry name" value="Ribosomal_eS26_sf"/>
</dbReference>
<organism evidence="6">
    <name type="scientific">Lotharella oceanica</name>
    <dbReference type="NCBI Taxonomy" id="641309"/>
    <lineage>
        <taxon>Eukaryota</taxon>
        <taxon>Sar</taxon>
        <taxon>Rhizaria</taxon>
        <taxon>Cercozoa</taxon>
        <taxon>Chlorarachniophyceae</taxon>
        <taxon>Lotharella</taxon>
    </lineage>
</organism>
<feature type="region of interest" description="Disordered" evidence="5">
    <location>
        <begin position="86"/>
        <end position="112"/>
    </location>
</feature>
<dbReference type="PANTHER" id="PTHR12538">
    <property type="entry name" value="40S RIBOSOMAL PROTEIN S26"/>
    <property type="match status" value="1"/>
</dbReference>
<feature type="region of interest" description="Disordered" evidence="5">
    <location>
        <begin position="1"/>
        <end position="22"/>
    </location>
</feature>
<dbReference type="AlphaFoldDB" id="A0A7S2TSQ6"/>